<name>A0A024TUR3_9STRA</name>
<protein>
    <submittedName>
        <fullName evidence="1">Uncharacterized protein</fullName>
    </submittedName>
</protein>
<evidence type="ECO:0000313" key="1">
    <source>
        <dbReference type="EMBL" id="ETV97885.1"/>
    </source>
</evidence>
<dbReference type="EMBL" id="KI913971">
    <property type="protein sequence ID" value="ETV97885.1"/>
    <property type="molecule type" value="Genomic_DNA"/>
</dbReference>
<accession>A0A024TUR3</accession>
<reference evidence="1" key="1">
    <citation type="submission" date="2013-12" db="EMBL/GenBank/DDBJ databases">
        <title>The Genome Sequence of Aphanomyces invadans NJM9701.</title>
        <authorList>
            <consortium name="The Broad Institute Genomics Platform"/>
            <person name="Russ C."/>
            <person name="Tyler B."/>
            <person name="van West P."/>
            <person name="Dieguez-Uribeondo J."/>
            <person name="Young S.K."/>
            <person name="Zeng Q."/>
            <person name="Gargeya S."/>
            <person name="Fitzgerald M."/>
            <person name="Abouelleil A."/>
            <person name="Alvarado L."/>
            <person name="Chapman S.B."/>
            <person name="Gainer-Dewar J."/>
            <person name="Goldberg J."/>
            <person name="Griggs A."/>
            <person name="Gujja S."/>
            <person name="Hansen M."/>
            <person name="Howarth C."/>
            <person name="Imamovic A."/>
            <person name="Ireland A."/>
            <person name="Larimer J."/>
            <person name="McCowan C."/>
            <person name="Murphy C."/>
            <person name="Pearson M."/>
            <person name="Poon T.W."/>
            <person name="Priest M."/>
            <person name="Roberts A."/>
            <person name="Saif S."/>
            <person name="Shea T."/>
            <person name="Sykes S."/>
            <person name="Wortman J."/>
            <person name="Nusbaum C."/>
            <person name="Birren B."/>
        </authorList>
    </citation>
    <scope>NUCLEOTIDE SEQUENCE [LARGE SCALE GENOMIC DNA]</scope>
    <source>
        <strain evidence="1">NJM9701</strain>
    </source>
</reference>
<dbReference type="GeneID" id="20086257"/>
<dbReference type="VEuPathDB" id="FungiDB:H310_09207"/>
<proteinExistence type="predicted"/>
<dbReference type="RefSeq" id="XP_008873446.1">
    <property type="nucleotide sequence ID" value="XM_008875224.1"/>
</dbReference>
<gene>
    <name evidence="1" type="ORF">H310_09207</name>
</gene>
<sequence>MAVHGHSRVSLAISCVSLGNMARLVQNKVQPMLSQLQIGLDTLTTLGIPALLSTHELIPIPRPLREGAFGENAPMNPTSRTWPLQQRGTCLRRRCNLGRKHLQRKASDVSRFILTCIMEQG</sequence>
<organism evidence="1">
    <name type="scientific">Aphanomyces invadans</name>
    <dbReference type="NCBI Taxonomy" id="157072"/>
    <lineage>
        <taxon>Eukaryota</taxon>
        <taxon>Sar</taxon>
        <taxon>Stramenopiles</taxon>
        <taxon>Oomycota</taxon>
        <taxon>Saprolegniomycetes</taxon>
        <taxon>Saprolegniales</taxon>
        <taxon>Verrucalvaceae</taxon>
        <taxon>Aphanomyces</taxon>
    </lineage>
</organism>
<dbReference type="AlphaFoldDB" id="A0A024TUR3"/>